<evidence type="ECO:0000259" key="13">
    <source>
        <dbReference type="Pfam" id="PF12483"/>
    </source>
</evidence>
<dbReference type="Proteomes" id="UP000265566">
    <property type="component" value="Chromosome 1"/>
</dbReference>
<dbReference type="GO" id="GO:0016020">
    <property type="term" value="C:membrane"/>
    <property type="evidence" value="ECO:0007669"/>
    <property type="project" value="UniProtKB-SubCell"/>
</dbReference>
<organism evidence="14">
    <name type="scientific">Medicago truncatula</name>
    <name type="common">Barrel medic</name>
    <name type="synonym">Medicago tribuloides</name>
    <dbReference type="NCBI Taxonomy" id="3880"/>
    <lineage>
        <taxon>Eukaryota</taxon>
        <taxon>Viridiplantae</taxon>
        <taxon>Streptophyta</taxon>
        <taxon>Embryophyta</taxon>
        <taxon>Tracheophyta</taxon>
        <taxon>Spermatophyta</taxon>
        <taxon>Magnoliopsida</taxon>
        <taxon>eudicotyledons</taxon>
        <taxon>Gunneridae</taxon>
        <taxon>Pentapetalae</taxon>
        <taxon>rosids</taxon>
        <taxon>fabids</taxon>
        <taxon>Fabales</taxon>
        <taxon>Fabaceae</taxon>
        <taxon>Papilionoideae</taxon>
        <taxon>50 kb inversion clade</taxon>
        <taxon>NPAAA clade</taxon>
        <taxon>Hologalegina</taxon>
        <taxon>IRL clade</taxon>
        <taxon>Trifolieae</taxon>
        <taxon>Medicago</taxon>
    </lineage>
</organism>
<dbReference type="GO" id="GO:0061630">
    <property type="term" value="F:ubiquitin protein ligase activity"/>
    <property type="evidence" value="ECO:0007669"/>
    <property type="project" value="UniProtKB-EC"/>
</dbReference>
<dbReference type="PANTHER" id="PTHR47568:SF2">
    <property type="entry name" value="E3 UBIQUITIN-PROTEIN LIGASE SP1-RELATED"/>
    <property type="match status" value="1"/>
</dbReference>
<dbReference type="Gramene" id="rna5220">
    <property type="protein sequence ID" value="RHN81208.1"/>
    <property type="gene ID" value="gene5220"/>
</dbReference>
<feature type="transmembrane region" description="Helical" evidence="12">
    <location>
        <begin position="252"/>
        <end position="272"/>
    </location>
</feature>
<dbReference type="Pfam" id="PF12483">
    <property type="entry name" value="GIDE"/>
    <property type="match status" value="2"/>
</dbReference>
<keyword evidence="10 12" id="KW-1133">Transmembrane helix</keyword>
<dbReference type="AlphaFoldDB" id="A0A396JYN7"/>
<accession>A0A396JYN7</accession>
<evidence type="ECO:0000256" key="11">
    <source>
        <dbReference type="ARBA" id="ARBA00023136"/>
    </source>
</evidence>
<feature type="domain" description="E3 Ubiquitin ligase MUL1-like" evidence="13">
    <location>
        <begin position="399"/>
        <end position="540"/>
    </location>
</feature>
<evidence type="ECO:0000256" key="4">
    <source>
        <dbReference type="ARBA" id="ARBA00022679"/>
    </source>
</evidence>
<evidence type="ECO:0000256" key="7">
    <source>
        <dbReference type="ARBA" id="ARBA00022771"/>
    </source>
</evidence>
<keyword evidence="4" id="KW-0808">Transferase</keyword>
<protein>
    <recommendedName>
        <fullName evidence="3">RING-type E3 ubiquitin transferase</fullName>
        <ecNumber evidence="3">2.3.2.27</ecNumber>
    </recommendedName>
</protein>
<evidence type="ECO:0000313" key="14">
    <source>
        <dbReference type="EMBL" id="RHN81208.1"/>
    </source>
</evidence>
<sequence length="581" mass="63538">MGDFLVYGGICCSVAAVLYYIGKSPNRNAEILQSVPRCKLEDLAHLMDANILPRVVTISGRVVCEAPITGELSGLGGAIVEERVEEHHLKRDVEIKGKKESKGSVEPVTKKCGEADSWTPGYELKSVNHKEALWYLDDGTGRALVVRAWGGTGFELPVGSSTFENSTETRFHEKSDRIPFHEKSEHFQLIKILGFKRIERVLPVGTSLTVVGQPVRDSAGAIRIQRPHNGPFYVSQQTIDEHIENLKSVARWCQCVSVGLTVFGVSLIANALSHTSEDSVAVNCGKDLSRVVVMELALMGGVVFCSAAAVLYTCSKYNHRNAEILKSVTQVNKLMDIEQLLDGERSHLVVAISGCVVSETPIKCELTGLRGVVVEETVVQHYLRECDANKLIMKCNDNGSWLQNSPLTLYTRNEVPWYLDDGTGRVLVVGSETFEDSGWARACKTLNHLQGVKVGVSAPLSASVSVVGLKRIEWALPFGTSLTVVGEASRDGDGTVRIQRPPKGPFYVSRKTIDEQIADLTYFARRFKYASVGLTLFGAWLIAEFAIWCITKDGDAVSCEKVEIAPVDFSEGVGSQQVDSS</sequence>
<dbReference type="GO" id="GO:0016567">
    <property type="term" value="P:protein ubiquitination"/>
    <property type="evidence" value="ECO:0007669"/>
    <property type="project" value="InterPro"/>
</dbReference>
<evidence type="ECO:0000256" key="9">
    <source>
        <dbReference type="ARBA" id="ARBA00022833"/>
    </source>
</evidence>
<evidence type="ECO:0000256" key="5">
    <source>
        <dbReference type="ARBA" id="ARBA00022692"/>
    </source>
</evidence>
<name>A0A396JYN7_MEDTR</name>
<proteinExistence type="predicted"/>
<feature type="transmembrane region" description="Helical" evidence="12">
    <location>
        <begin position="529"/>
        <end position="548"/>
    </location>
</feature>
<comment type="caution">
    <text evidence="14">The sequence shown here is derived from an EMBL/GenBank/DDBJ whole genome shotgun (WGS) entry which is preliminary data.</text>
</comment>
<evidence type="ECO:0000256" key="1">
    <source>
        <dbReference type="ARBA" id="ARBA00000900"/>
    </source>
</evidence>
<keyword evidence="7" id="KW-0863">Zinc-finger</keyword>
<keyword evidence="14" id="KW-0436">Ligase</keyword>
<dbReference type="InterPro" id="IPR044231">
    <property type="entry name" value="SP1/SPL1"/>
</dbReference>
<keyword evidence="5 12" id="KW-0812">Transmembrane</keyword>
<evidence type="ECO:0000256" key="6">
    <source>
        <dbReference type="ARBA" id="ARBA00022723"/>
    </source>
</evidence>
<feature type="transmembrane region" description="Helical" evidence="12">
    <location>
        <begin position="292"/>
        <end position="312"/>
    </location>
</feature>
<dbReference type="EMBL" id="PSQE01000001">
    <property type="protein sequence ID" value="RHN81208.1"/>
    <property type="molecule type" value="Genomic_DNA"/>
</dbReference>
<evidence type="ECO:0000256" key="10">
    <source>
        <dbReference type="ARBA" id="ARBA00022989"/>
    </source>
</evidence>
<reference evidence="14" key="1">
    <citation type="journal article" date="2018" name="Nat. Plants">
        <title>Whole-genome landscape of Medicago truncatula symbiotic genes.</title>
        <authorList>
            <person name="Pecrix Y."/>
            <person name="Gamas P."/>
            <person name="Carrere S."/>
        </authorList>
    </citation>
    <scope>NUCLEOTIDE SEQUENCE</scope>
    <source>
        <tissue evidence="14">Leaves</tissue>
    </source>
</reference>
<feature type="domain" description="E3 Ubiquitin ligase MUL1-like" evidence="13">
    <location>
        <begin position="113"/>
        <end position="264"/>
    </location>
</feature>
<comment type="catalytic activity">
    <reaction evidence="1">
        <text>S-ubiquitinyl-[E2 ubiquitin-conjugating enzyme]-L-cysteine + [acceptor protein]-L-lysine = [E2 ubiquitin-conjugating enzyme]-L-cysteine + N(6)-ubiquitinyl-[acceptor protein]-L-lysine.</text>
        <dbReference type="EC" id="2.3.2.27"/>
    </reaction>
</comment>
<dbReference type="PANTHER" id="PTHR47568">
    <property type="match status" value="1"/>
</dbReference>
<feature type="transmembrane region" description="Helical" evidence="12">
    <location>
        <begin position="6"/>
        <end position="22"/>
    </location>
</feature>
<dbReference type="GO" id="GO:0008270">
    <property type="term" value="F:zinc ion binding"/>
    <property type="evidence" value="ECO:0007669"/>
    <property type="project" value="UniProtKB-KW"/>
</dbReference>
<evidence type="ECO:0000256" key="8">
    <source>
        <dbReference type="ARBA" id="ARBA00022786"/>
    </source>
</evidence>
<dbReference type="GO" id="GO:0016874">
    <property type="term" value="F:ligase activity"/>
    <property type="evidence" value="ECO:0007669"/>
    <property type="project" value="UniProtKB-KW"/>
</dbReference>
<comment type="subcellular location">
    <subcellularLocation>
        <location evidence="2">Membrane</location>
        <topology evidence="2">Multi-pass membrane protein</topology>
    </subcellularLocation>
</comment>
<keyword evidence="11 12" id="KW-0472">Membrane</keyword>
<keyword evidence="8" id="KW-0833">Ubl conjugation pathway</keyword>
<keyword evidence="9" id="KW-0862">Zinc</keyword>
<evidence type="ECO:0000256" key="3">
    <source>
        <dbReference type="ARBA" id="ARBA00012483"/>
    </source>
</evidence>
<evidence type="ECO:0000256" key="2">
    <source>
        <dbReference type="ARBA" id="ARBA00004141"/>
    </source>
</evidence>
<evidence type="ECO:0000256" key="12">
    <source>
        <dbReference type="SAM" id="Phobius"/>
    </source>
</evidence>
<dbReference type="EC" id="2.3.2.27" evidence="3"/>
<gene>
    <name evidence="14" type="ORF">MtrunA17_Chr1g0196571</name>
</gene>
<keyword evidence="6" id="KW-0479">Metal-binding</keyword>
<dbReference type="InterPro" id="IPR022170">
    <property type="entry name" value="MUL1-like"/>
</dbReference>